<evidence type="ECO:0000313" key="3">
    <source>
        <dbReference type="Proteomes" id="UP000234323"/>
    </source>
</evidence>
<organism evidence="2 3">
    <name type="scientific">Rhizophagus irregularis</name>
    <dbReference type="NCBI Taxonomy" id="588596"/>
    <lineage>
        <taxon>Eukaryota</taxon>
        <taxon>Fungi</taxon>
        <taxon>Fungi incertae sedis</taxon>
        <taxon>Mucoromycota</taxon>
        <taxon>Glomeromycotina</taxon>
        <taxon>Glomeromycetes</taxon>
        <taxon>Glomerales</taxon>
        <taxon>Glomeraceae</taxon>
        <taxon>Rhizophagus</taxon>
    </lineage>
</organism>
<dbReference type="EMBL" id="LLXI01000442">
    <property type="protein sequence ID" value="PKY46251.1"/>
    <property type="molecule type" value="Genomic_DNA"/>
</dbReference>
<keyword evidence="3" id="KW-1185">Reference proteome</keyword>
<evidence type="ECO:0000256" key="1">
    <source>
        <dbReference type="SAM" id="MobiDB-lite"/>
    </source>
</evidence>
<proteinExistence type="predicted"/>
<accession>A0A2I1GI21</accession>
<protein>
    <submittedName>
        <fullName evidence="2">Uncharacterized protein</fullName>
    </submittedName>
</protein>
<gene>
    <name evidence="2" type="ORF">RhiirA4_519241</name>
</gene>
<reference evidence="2 3" key="1">
    <citation type="submission" date="2015-10" db="EMBL/GenBank/DDBJ databases">
        <title>Genome analyses suggest a sexual origin of heterokaryosis in a supposedly ancient asexual fungus.</title>
        <authorList>
            <person name="Ropars J."/>
            <person name="Sedzielewska K."/>
            <person name="Noel J."/>
            <person name="Charron P."/>
            <person name="Farinelli L."/>
            <person name="Marton T."/>
            <person name="Kruger M."/>
            <person name="Pelin A."/>
            <person name="Brachmann A."/>
            <person name="Corradi N."/>
        </authorList>
    </citation>
    <scope>NUCLEOTIDE SEQUENCE [LARGE SCALE GENOMIC DNA]</scope>
    <source>
        <strain evidence="2 3">A4</strain>
    </source>
</reference>
<dbReference type="AlphaFoldDB" id="A0A2I1GI21"/>
<comment type="caution">
    <text evidence="2">The sequence shown here is derived from an EMBL/GenBank/DDBJ whole genome shotgun (WGS) entry which is preliminary data.</text>
</comment>
<name>A0A2I1GI21_9GLOM</name>
<sequence length="100" mass="11763">MIIETFEEKKTRIEKERQNKVSSNVVTSAKLDKETNEIETENYNDCSHDSDSKEDLDDGYNGYNGYNEYNGCNRGYYYHNRRYERKVLSMMSPIISLVIA</sequence>
<dbReference type="Proteomes" id="UP000234323">
    <property type="component" value="Unassembled WGS sequence"/>
</dbReference>
<evidence type="ECO:0000313" key="2">
    <source>
        <dbReference type="EMBL" id="PKY46251.1"/>
    </source>
</evidence>
<feature type="region of interest" description="Disordered" evidence="1">
    <location>
        <begin position="28"/>
        <end position="58"/>
    </location>
</feature>